<feature type="region of interest" description="Disordered" evidence="1">
    <location>
        <begin position="174"/>
        <end position="198"/>
    </location>
</feature>
<keyword evidence="2" id="KW-0812">Transmembrane</keyword>
<organism evidence="3">
    <name type="scientific">Myoviridae sp. ctsip2</name>
    <dbReference type="NCBI Taxonomy" id="2826705"/>
    <lineage>
        <taxon>Viruses</taxon>
        <taxon>Duplodnaviria</taxon>
        <taxon>Heunggongvirae</taxon>
        <taxon>Uroviricota</taxon>
        <taxon>Caudoviricetes</taxon>
    </lineage>
</organism>
<evidence type="ECO:0000256" key="2">
    <source>
        <dbReference type="SAM" id="Phobius"/>
    </source>
</evidence>
<proteinExistence type="predicted"/>
<sequence>MADYICRNCGHMQCSSGTNGGCAYTFWFLLLIITIFIGLFFPVAFIVVAFEVLFLILTSRNPDSNFCFKCKARGCVVPFNTPAGQQLYKTFYPDEYEEKKQKEEQERQRKVEEAQAREDAGLSYLDKFHIEEPSMGKFLLFLLISAAIIFILFLSLSGIRTLIGAAPNKEVAATPQAQTQQQVKPAAKPQPKPVPVTFENSPALQARYREEIEKVIDTETVKVKKEIDKIYNESDALYSQILSNNDFTIRSFEEYESYTMALEGPVFHMYVNLKNITEKHTGKHKELATGYYGALADYVEPIMRKYGVSNINKVSEVETYMANKSQEISTRAEGIRKIVYGVK</sequence>
<keyword evidence="2" id="KW-1133">Transmembrane helix</keyword>
<feature type="compositionally biased region" description="Low complexity" evidence="1">
    <location>
        <begin position="174"/>
        <end position="187"/>
    </location>
</feature>
<keyword evidence="2" id="KW-0472">Membrane</keyword>
<feature type="transmembrane region" description="Helical" evidence="2">
    <location>
        <begin position="138"/>
        <end position="159"/>
    </location>
</feature>
<accession>A0A8S5N592</accession>
<name>A0A8S5N592_9CAUD</name>
<protein>
    <submittedName>
        <fullName evidence="3">Zinc binding domain</fullName>
    </submittedName>
</protein>
<dbReference type="EMBL" id="BK015070">
    <property type="protein sequence ID" value="DAD89877.1"/>
    <property type="molecule type" value="Genomic_DNA"/>
</dbReference>
<reference evidence="3" key="1">
    <citation type="journal article" date="2021" name="Proc. Natl. Acad. Sci. U.S.A.">
        <title>A Catalog of Tens of Thousands of Viruses from Human Metagenomes Reveals Hidden Associations with Chronic Diseases.</title>
        <authorList>
            <person name="Tisza M.J."/>
            <person name="Buck C.B."/>
        </authorList>
    </citation>
    <scope>NUCLEOTIDE SEQUENCE</scope>
    <source>
        <strain evidence="3">Ctsip2</strain>
    </source>
</reference>
<feature type="transmembrane region" description="Helical" evidence="2">
    <location>
        <begin position="26"/>
        <end position="56"/>
    </location>
</feature>
<evidence type="ECO:0000313" key="3">
    <source>
        <dbReference type="EMBL" id="DAD89877.1"/>
    </source>
</evidence>
<evidence type="ECO:0000256" key="1">
    <source>
        <dbReference type="SAM" id="MobiDB-lite"/>
    </source>
</evidence>